<protein>
    <submittedName>
        <fullName evidence="1">BPSL0067 family protein</fullName>
    </submittedName>
</protein>
<dbReference type="RefSeq" id="WP_258858442.1">
    <property type="nucleotide sequence ID" value="NZ_JANUGV010000010.1"/>
</dbReference>
<dbReference type="Proteomes" id="UP001205861">
    <property type="component" value="Unassembled WGS sequence"/>
</dbReference>
<sequence>MPYVAINPRKFENTSVGSGQCVAFVQAATQVGPTRFWKRGALVRGANLAVGTVIATFDEEGHYANDTSGKSHAAIYLGQTAAGIIVLDQWMETRRAPGGVVARTAHPVSERTISFLAKTRAVNDGRNYYVVE</sequence>
<name>A0ABT2BQY6_9BURK</name>
<proteinExistence type="predicted"/>
<dbReference type="NCBIfam" id="NF033857">
    <property type="entry name" value="BPSL0067_fam"/>
    <property type="match status" value="1"/>
</dbReference>
<keyword evidence="2" id="KW-1185">Reference proteome</keyword>
<reference evidence="1 2" key="1">
    <citation type="submission" date="2022-08" db="EMBL/GenBank/DDBJ databases">
        <title>Reclassification of Massilia species as members of the genera Telluria, Duganella, Pseudoduganella, Mokoshia gen. nov. and Zemynaea gen. nov. using orthogonal and non-orthogonal genome-based approaches.</title>
        <authorList>
            <person name="Bowman J.P."/>
        </authorList>
    </citation>
    <scope>NUCLEOTIDE SEQUENCE [LARGE SCALE GENOMIC DNA]</scope>
    <source>
        <strain evidence="1 2">JCM 31607</strain>
    </source>
</reference>
<comment type="caution">
    <text evidence="1">The sequence shown here is derived from an EMBL/GenBank/DDBJ whole genome shotgun (WGS) entry which is preliminary data.</text>
</comment>
<dbReference type="InterPro" id="IPR047746">
    <property type="entry name" value="Dae2/Tae2-like"/>
</dbReference>
<dbReference type="EMBL" id="JANUGV010000010">
    <property type="protein sequence ID" value="MCS0610909.1"/>
    <property type="molecule type" value="Genomic_DNA"/>
</dbReference>
<gene>
    <name evidence="1" type="ORF">NX773_22360</name>
</gene>
<evidence type="ECO:0000313" key="1">
    <source>
        <dbReference type="EMBL" id="MCS0610909.1"/>
    </source>
</evidence>
<organism evidence="1 2">
    <name type="scientific">Massilia solisilvae</name>
    <dbReference type="NCBI Taxonomy" id="1811225"/>
    <lineage>
        <taxon>Bacteria</taxon>
        <taxon>Pseudomonadati</taxon>
        <taxon>Pseudomonadota</taxon>
        <taxon>Betaproteobacteria</taxon>
        <taxon>Burkholderiales</taxon>
        <taxon>Oxalobacteraceae</taxon>
        <taxon>Telluria group</taxon>
        <taxon>Massilia</taxon>
    </lineage>
</organism>
<evidence type="ECO:0000313" key="2">
    <source>
        <dbReference type="Proteomes" id="UP001205861"/>
    </source>
</evidence>
<accession>A0ABT2BQY6</accession>